<dbReference type="PANTHER" id="PTHR13847:SF284">
    <property type="entry name" value="FAD DEPENDENT OXIDOREDUCTASE DOMAIN-CONTAINING PROTEIN"/>
    <property type="match status" value="1"/>
</dbReference>
<dbReference type="InterPro" id="IPR006076">
    <property type="entry name" value="FAD-dep_OxRdtase"/>
</dbReference>
<evidence type="ECO:0000313" key="3">
    <source>
        <dbReference type="Proteomes" id="UP000298493"/>
    </source>
</evidence>
<evidence type="ECO:0000259" key="1">
    <source>
        <dbReference type="Pfam" id="PF01266"/>
    </source>
</evidence>
<reference evidence="2 3" key="1">
    <citation type="submission" date="2019-04" db="EMBL/GenBank/DDBJ databases">
        <title>High contiguity whole genome sequence and gene annotation resource for two Venturia nashicola isolates.</title>
        <authorList>
            <person name="Prokchorchik M."/>
            <person name="Won K."/>
            <person name="Lee Y."/>
            <person name="Choi E.D."/>
            <person name="Segonzac C."/>
            <person name="Sohn K.H."/>
        </authorList>
    </citation>
    <scope>NUCLEOTIDE SEQUENCE [LARGE SCALE GENOMIC DNA]</scope>
    <source>
        <strain evidence="2 3">PRI2</strain>
    </source>
</reference>
<protein>
    <submittedName>
        <fullName evidence="2">FAD dependent oxidoreductase-like protein</fullName>
    </submittedName>
</protein>
<dbReference type="Proteomes" id="UP000298493">
    <property type="component" value="Unassembled WGS sequence"/>
</dbReference>
<sequence>MEARVAIPVSLPHPNPVPSYWHSDTPLDPVANPISSLRSTEHLPEYADYVVIGSGISGSMIAWGILDRLEKDGFLDKKKVVMLEARAAVGGATGRNGGHTKAPAYRTYPSHAASHSSKEASKIAHMEQANVNATHEFAATHKIPCESRACATFDIIYDKPTFEAGVKALQLMKKELGEDDSVYTDYSIFTAEEAKTKFFVDGHVQGAFSYSAGSVNAYKFAIGVLNLCLDKGLNLQTHTPVQGIASTATSADPNTSIWTATTERGEIKTPNLILATNAYTAHLLPRMQTKIVPLRGQVTAHKQSEAYSKLHPRGLPGTYSMMYPTGYEYMIPRPLHPDVPSELIGDIVIGGGLGALENEGLSEFGTTDDSVLNEENSAYLHECVGRYFGPDWGKEDRVRMEWTGIMGITGDGLPFVGPVPGERGLWMSAGFNGHGMVLCLKSAEALTHMLFGDALEKFKWFPESLLISEKRLAESVFESRTGMKAPEINSRRNSDVASPCNI</sequence>
<dbReference type="EMBL" id="SNSC02000001">
    <property type="protein sequence ID" value="TID27409.1"/>
    <property type="molecule type" value="Genomic_DNA"/>
</dbReference>
<keyword evidence="3" id="KW-1185">Reference proteome</keyword>
<dbReference type="STRING" id="86259.A0A4Z1PMK8"/>
<dbReference type="Pfam" id="PF01266">
    <property type="entry name" value="DAO"/>
    <property type="match status" value="1"/>
</dbReference>
<dbReference type="SUPFAM" id="SSF51905">
    <property type="entry name" value="FAD/NAD(P)-binding domain"/>
    <property type="match status" value="1"/>
</dbReference>
<dbReference type="OrthoDB" id="429143at2759"/>
<accession>A0A4Z1PMK8</accession>
<gene>
    <name evidence="2" type="ORF">E6O75_ATG00176</name>
</gene>
<dbReference type="AlphaFoldDB" id="A0A4Z1PMK8"/>
<dbReference type="InterPro" id="IPR036188">
    <property type="entry name" value="FAD/NAD-bd_sf"/>
</dbReference>
<dbReference type="Gene3D" id="3.50.50.60">
    <property type="entry name" value="FAD/NAD(P)-binding domain"/>
    <property type="match status" value="1"/>
</dbReference>
<dbReference type="PANTHER" id="PTHR13847">
    <property type="entry name" value="SARCOSINE DEHYDROGENASE-RELATED"/>
    <property type="match status" value="1"/>
</dbReference>
<organism evidence="2 3">
    <name type="scientific">Venturia nashicola</name>
    <dbReference type="NCBI Taxonomy" id="86259"/>
    <lineage>
        <taxon>Eukaryota</taxon>
        <taxon>Fungi</taxon>
        <taxon>Dikarya</taxon>
        <taxon>Ascomycota</taxon>
        <taxon>Pezizomycotina</taxon>
        <taxon>Dothideomycetes</taxon>
        <taxon>Pleosporomycetidae</taxon>
        <taxon>Venturiales</taxon>
        <taxon>Venturiaceae</taxon>
        <taxon>Venturia</taxon>
    </lineage>
</organism>
<dbReference type="Gene3D" id="3.30.9.10">
    <property type="entry name" value="D-Amino Acid Oxidase, subunit A, domain 2"/>
    <property type="match status" value="1"/>
</dbReference>
<dbReference type="GO" id="GO:0005737">
    <property type="term" value="C:cytoplasm"/>
    <property type="evidence" value="ECO:0007669"/>
    <property type="project" value="TreeGrafter"/>
</dbReference>
<name>A0A4Z1PMK8_9PEZI</name>
<comment type="caution">
    <text evidence="2">The sequence shown here is derived from an EMBL/GenBank/DDBJ whole genome shotgun (WGS) entry which is preliminary data.</text>
</comment>
<proteinExistence type="predicted"/>
<evidence type="ECO:0000313" key="2">
    <source>
        <dbReference type="EMBL" id="TID27409.1"/>
    </source>
</evidence>
<feature type="domain" description="FAD dependent oxidoreductase" evidence="1">
    <location>
        <begin position="48"/>
        <end position="448"/>
    </location>
</feature>